<dbReference type="Gene3D" id="3.40.50.80">
    <property type="entry name" value="Nucleotide-binding domain of ferredoxin-NADP reductase (FNR) module"/>
    <property type="match status" value="1"/>
</dbReference>
<evidence type="ECO:0008006" key="2">
    <source>
        <dbReference type="Google" id="ProtNLM"/>
    </source>
</evidence>
<proteinExistence type="predicted"/>
<dbReference type="SUPFAM" id="SSF52343">
    <property type="entry name" value="Ferredoxin reductase-like, C-terminal NADP-linked domain"/>
    <property type="match status" value="1"/>
</dbReference>
<name>A0A3B0WAE4_9ZZZZ</name>
<dbReference type="EMBL" id="UOEW01000282">
    <property type="protein sequence ID" value="VAW40694.1"/>
    <property type="molecule type" value="Genomic_DNA"/>
</dbReference>
<dbReference type="AlphaFoldDB" id="A0A3B0WAE4"/>
<protein>
    <recommendedName>
        <fullName evidence="2">Flavodoxin reductases (Ferredoxin-NADPH reductases) family 1</fullName>
    </recommendedName>
</protein>
<organism evidence="1">
    <name type="scientific">hydrothermal vent metagenome</name>
    <dbReference type="NCBI Taxonomy" id="652676"/>
    <lineage>
        <taxon>unclassified sequences</taxon>
        <taxon>metagenomes</taxon>
        <taxon>ecological metagenomes</taxon>
    </lineage>
</organism>
<dbReference type="InterPro" id="IPR039261">
    <property type="entry name" value="FNR_nucleotide-bd"/>
</dbReference>
<gene>
    <name evidence="1" type="ORF">MNBD_GAMMA01-1233</name>
</gene>
<accession>A0A3B0WAE4</accession>
<evidence type="ECO:0000313" key="1">
    <source>
        <dbReference type="EMBL" id="VAW40694.1"/>
    </source>
</evidence>
<reference evidence="1" key="1">
    <citation type="submission" date="2018-06" db="EMBL/GenBank/DDBJ databases">
        <authorList>
            <person name="Zhirakovskaya E."/>
        </authorList>
    </citation>
    <scope>NUCLEOTIDE SEQUENCE</scope>
</reference>
<feature type="non-terminal residue" evidence="1">
    <location>
        <position position="1"/>
    </location>
</feature>
<sequence length="101" mass="11381">STGLLYADEFRHNAKISGYSYISCLSRASLQNPTELDFQGHVQTYLKQVDFNTATDVVYLCGNPAMVDDAFTLLKDKGMPVPQIRREKYVSPPTRKSKSVF</sequence>